<gene>
    <name evidence="2" type="ORF">ANANG_G00241320</name>
</gene>
<proteinExistence type="predicted"/>
<feature type="non-terminal residue" evidence="2">
    <location>
        <position position="1"/>
    </location>
</feature>
<reference evidence="2" key="1">
    <citation type="submission" date="2021-01" db="EMBL/GenBank/DDBJ databases">
        <title>A chromosome-scale assembly of European eel, Anguilla anguilla.</title>
        <authorList>
            <person name="Henkel C."/>
            <person name="Jong-Raadsen S.A."/>
            <person name="Dufour S."/>
            <person name="Weltzien F.-A."/>
            <person name="Palstra A.P."/>
            <person name="Pelster B."/>
            <person name="Spaink H.P."/>
            <person name="Van Den Thillart G.E."/>
            <person name="Jansen H."/>
            <person name="Zahm M."/>
            <person name="Klopp C."/>
            <person name="Cedric C."/>
            <person name="Louis A."/>
            <person name="Berthelot C."/>
            <person name="Parey E."/>
            <person name="Roest Crollius H."/>
            <person name="Montfort J."/>
            <person name="Robinson-Rechavi M."/>
            <person name="Bucao C."/>
            <person name="Bouchez O."/>
            <person name="Gislard M."/>
            <person name="Lluch J."/>
            <person name="Milhes M."/>
            <person name="Lampietro C."/>
            <person name="Lopez Roques C."/>
            <person name="Donnadieu C."/>
            <person name="Braasch I."/>
            <person name="Desvignes T."/>
            <person name="Postlethwait J."/>
            <person name="Bobe J."/>
            <person name="Guiguen Y."/>
            <person name="Dirks R."/>
        </authorList>
    </citation>
    <scope>NUCLEOTIDE SEQUENCE</scope>
    <source>
        <strain evidence="2">Tag_6206</strain>
        <tissue evidence="2">Liver</tissue>
    </source>
</reference>
<organism evidence="2 3">
    <name type="scientific">Anguilla anguilla</name>
    <name type="common">European freshwater eel</name>
    <name type="synonym">Muraena anguilla</name>
    <dbReference type="NCBI Taxonomy" id="7936"/>
    <lineage>
        <taxon>Eukaryota</taxon>
        <taxon>Metazoa</taxon>
        <taxon>Chordata</taxon>
        <taxon>Craniata</taxon>
        <taxon>Vertebrata</taxon>
        <taxon>Euteleostomi</taxon>
        <taxon>Actinopterygii</taxon>
        <taxon>Neopterygii</taxon>
        <taxon>Teleostei</taxon>
        <taxon>Anguilliformes</taxon>
        <taxon>Anguillidae</taxon>
        <taxon>Anguilla</taxon>
    </lineage>
</organism>
<protein>
    <submittedName>
        <fullName evidence="2">Uncharacterized protein</fullName>
    </submittedName>
</protein>
<evidence type="ECO:0000313" key="2">
    <source>
        <dbReference type="EMBL" id="KAG5837620.1"/>
    </source>
</evidence>
<name>A0A9D3LV72_ANGAN</name>
<evidence type="ECO:0000256" key="1">
    <source>
        <dbReference type="SAM" id="MobiDB-lite"/>
    </source>
</evidence>
<feature type="region of interest" description="Disordered" evidence="1">
    <location>
        <begin position="34"/>
        <end position="87"/>
    </location>
</feature>
<dbReference type="Proteomes" id="UP001044222">
    <property type="component" value="Chromosome 13"/>
</dbReference>
<keyword evidence="3" id="KW-1185">Reference proteome</keyword>
<comment type="caution">
    <text evidence="2">The sequence shown here is derived from an EMBL/GenBank/DDBJ whole genome shotgun (WGS) entry which is preliminary data.</text>
</comment>
<evidence type="ECO:0000313" key="3">
    <source>
        <dbReference type="Proteomes" id="UP001044222"/>
    </source>
</evidence>
<dbReference type="AlphaFoldDB" id="A0A9D3LV72"/>
<dbReference type="EMBL" id="JAFIRN010000013">
    <property type="protein sequence ID" value="KAG5837620.1"/>
    <property type="molecule type" value="Genomic_DNA"/>
</dbReference>
<feature type="non-terminal residue" evidence="2">
    <location>
        <position position="87"/>
    </location>
</feature>
<sequence>FRFVGNTCRELCKVCKQETKDKLPNFVRHRSAYLEVQRPLSPGEHRPGRRAQTRQESTDQAGEHRPGRRAQTRQESTGQAGEHRPPG</sequence>
<accession>A0A9D3LV72</accession>